<feature type="region of interest" description="Disordered" evidence="2">
    <location>
        <begin position="330"/>
        <end position="360"/>
    </location>
</feature>
<name>A0A936TDY7_9ACTN</name>
<gene>
    <name evidence="3" type="ORF">IPN02_15060</name>
</gene>
<comment type="caution">
    <text evidence="3">The sequence shown here is derived from an EMBL/GenBank/DDBJ whole genome shotgun (WGS) entry which is preliminary data.</text>
</comment>
<comment type="similarity">
    <text evidence="1">Belongs to the ROK (NagC/XylR) family.</text>
</comment>
<dbReference type="InterPro" id="IPR000600">
    <property type="entry name" value="ROK"/>
</dbReference>
<protein>
    <submittedName>
        <fullName evidence="3">ROK family protein</fullName>
    </submittedName>
</protein>
<dbReference type="SUPFAM" id="SSF53067">
    <property type="entry name" value="Actin-like ATPase domain"/>
    <property type="match status" value="1"/>
</dbReference>
<dbReference type="AlphaFoldDB" id="A0A936TDY7"/>
<sequence>MRTVDPDAASPHLIGLDLGGTKLAGGVVALDADGRARLVVEERVPTPDSSAALVRALVDLVAHLRSVSPHPPVAVGAGIAGHIGLDGIAVQAANTPMVVGVDLAGPLREASGLPVRIDNDANVVALAAQRQLAPDARALVAVTFGTGIGGGLVLDGALWRGAAGLAGEPGHMVVAADGPLCRCGQRGCWEAVASGTALGEAARRAVADGEAPDLAARWSNSGRLDGQAVVAGLRAGEADAEAVWQGWTGWVAVGLANLIQLIDPDVIVLGGGVSASGELLASAVTAHLEAMSVAWSHRRIDLRCAPGGPLAGVVGAALIGWEDQAVPERAAADVAAPNPSRQNVTMSSATASAARPPLQP</sequence>
<evidence type="ECO:0000256" key="2">
    <source>
        <dbReference type="SAM" id="MobiDB-lite"/>
    </source>
</evidence>
<dbReference type="PANTHER" id="PTHR18964:SF149">
    <property type="entry name" value="BIFUNCTIONAL UDP-N-ACETYLGLUCOSAMINE 2-EPIMERASE_N-ACETYLMANNOSAMINE KINASE"/>
    <property type="match status" value="1"/>
</dbReference>
<feature type="compositionally biased region" description="Polar residues" evidence="2">
    <location>
        <begin position="339"/>
        <end position="351"/>
    </location>
</feature>
<dbReference type="Gene3D" id="3.30.420.40">
    <property type="match status" value="2"/>
</dbReference>
<dbReference type="Proteomes" id="UP000727993">
    <property type="component" value="Unassembled WGS sequence"/>
</dbReference>
<dbReference type="InterPro" id="IPR043129">
    <property type="entry name" value="ATPase_NBD"/>
</dbReference>
<accession>A0A936TDY7</accession>
<dbReference type="EMBL" id="JADJZA010000008">
    <property type="protein sequence ID" value="MBK9298121.1"/>
    <property type="molecule type" value="Genomic_DNA"/>
</dbReference>
<dbReference type="Pfam" id="PF00480">
    <property type="entry name" value="ROK"/>
    <property type="match status" value="1"/>
</dbReference>
<organism evidence="3 4">
    <name type="scientific">Candidatus Neomicrothrix subdominans</name>
    <dbReference type="NCBI Taxonomy" id="2954438"/>
    <lineage>
        <taxon>Bacteria</taxon>
        <taxon>Bacillati</taxon>
        <taxon>Actinomycetota</taxon>
        <taxon>Acidimicrobiia</taxon>
        <taxon>Acidimicrobiales</taxon>
        <taxon>Microthrixaceae</taxon>
        <taxon>Candidatus Neomicrothrix</taxon>
    </lineage>
</organism>
<evidence type="ECO:0000256" key="1">
    <source>
        <dbReference type="ARBA" id="ARBA00006479"/>
    </source>
</evidence>
<dbReference type="PANTHER" id="PTHR18964">
    <property type="entry name" value="ROK (REPRESSOR, ORF, KINASE) FAMILY"/>
    <property type="match status" value="1"/>
</dbReference>
<proteinExistence type="inferred from homology"/>
<reference evidence="3 4" key="1">
    <citation type="submission" date="2020-10" db="EMBL/GenBank/DDBJ databases">
        <title>Connecting structure to function with the recovery of over 1000 high-quality activated sludge metagenome-assembled genomes encoding full-length rRNA genes using long-read sequencing.</title>
        <authorList>
            <person name="Singleton C.M."/>
            <person name="Petriglieri F."/>
            <person name="Kristensen J.M."/>
            <person name="Kirkegaard R.H."/>
            <person name="Michaelsen T.Y."/>
            <person name="Andersen M.H."/>
            <person name="Karst S.M."/>
            <person name="Dueholm M.S."/>
            <person name="Nielsen P.H."/>
            <person name="Albertsen M."/>
        </authorList>
    </citation>
    <scope>NUCLEOTIDE SEQUENCE [LARGE SCALE GENOMIC DNA]</scope>
    <source>
        <strain evidence="3">Lyne_18-Q3-R50-59_MAXAC.006</strain>
    </source>
</reference>
<evidence type="ECO:0000313" key="4">
    <source>
        <dbReference type="Proteomes" id="UP000727993"/>
    </source>
</evidence>
<evidence type="ECO:0000313" key="3">
    <source>
        <dbReference type="EMBL" id="MBK9298121.1"/>
    </source>
</evidence>